<dbReference type="SMART" id="SM00563">
    <property type="entry name" value="PlsC"/>
    <property type="match status" value="1"/>
</dbReference>
<dbReference type="CDD" id="cd07989">
    <property type="entry name" value="LPLAT_AGPAT-like"/>
    <property type="match status" value="1"/>
</dbReference>
<evidence type="ECO:0000256" key="3">
    <source>
        <dbReference type="ARBA" id="ARBA00023315"/>
    </source>
</evidence>
<dbReference type="PATRIC" id="fig|935700.4.peg.1658"/>
<comment type="pathway">
    <text evidence="1">Lipid metabolism.</text>
</comment>
<dbReference type="GO" id="GO:0003841">
    <property type="term" value="F:1-acylglycerol-3-phosphate O-acyltransferase activity"/>
    <property type="evidence" value="ECO:0007669"/>
    <property type="project" value="TreeGrafter"/>
</dbReference>
<evidence type="ECO:0000256" key="1">
    <source>
        <dbReference type="ARBA" id="ARBA00005189"/>
    </source>
</evidence>
<evidence type="ECO:0000313" key="6">
    <source>
        <dbReference type="Proteomes" id="UP000032232"/>
    </source>
</evidence>
<dbReference type="AlphaFoldDB" id="A0A0D1EG35"/>
<keyword evidence="6" id="KW-1185">Reference proteome</keyword>
<dbReference type="PANTHER" id="PTHR10434">
    <property type="entry name" value="1-ACYL-SN-GLYCEROL-3-PHOSPHATE ACYLTRANSFERASE"/>
    <property type="match status" value="1"/>
</dbReference>
<dbReference type="Proteomes" id="UP000032232">
    <property type="component" value="Unassembled WGS sequence"/>
</dbReference>
<organism evidence="5 6">
    <name type="scientific">Jannaschia aquimarina</name>
    <dbReference type="NCBI Taxonomy" id="935700"/>
    <lineage>
        <taxon>Bacteria</taxon>
        <taxon>Pseudomonadati</taxon>
        <taxon>Pseudomonadota</taxon>
        <taxon>Alphaproteobacteria</taxon>
        <taxon>Rhodobacterales</taxon>
        <taxon>Roseobacteraceae</taxon>
        <taxon>Jannaschia</taxon>
    </lineage>
</organism>
<gene>
    <name evidence="5" type="ORF">jaqu_16010</name>
</gene>
<keyword evidence="2 5" id="KW-0808">Transferase</keyword>
<evidence type="ECO:0000256" key="2">
    <source>
        <dbReference type="ARBA" id="ARBA00022679"/>
    </source>
</evidence>
<name>A0A0D1EG35_9RHOB</name>
<dbReference type="RefSeq" id="WP_043918440.1">
    <property type="nucleotide sequence ID" value="NZ_FZPF01000003.1"/>
</dbReference>
<proteinExistence type="predicted"/>
<feature type="domain" description="Phospholipid/glycerol acyltransferase" evidence="4">
    <location>
        <begin position="41"/>
        <end position="163"/>
    </location>
</feature>
<accession>A0A0D1EG35</accession>
<dbReference type="OrthoDB" id="9808424at2"/>
<evidence type="ECO:0000259" key="4">
    <source>
        <dbReference type="SMART" id="SM00563"/>
    </source>
</evidence>
<dbReference type="Pfam" id="PF01553">
    <property type="entry name" value="Acyltransferase"/>
    <property type="match status" value="1"/>
</dbReference>
<dbReference type="STRING" id="935700.jaqu_16010"/>
<dbReference type="SUPFAM" id="SSF69593">
    <property type="entry name" value="Glycerol-3-phosphate (1)-acyltransferase"/>
    <property type="match status" value="1"/>
</dbReference>
<evidence type="ECO:0000313" key="5">
    <source>
        <dbReference type="EMBL" id="KIT16634.1"/>
    </source>
</evidence>
<dbReference type="GO" id="GO:0006654">
    <property type="term" value="P:phosphatidic acid biosynthetic process"/>
    <property type="evidence" value="ECO:0007669"/>
    <property type="project" value="TreeGrafter"/>
</dbReference>
<protein>
    <submittedName>
        <fullName evidence="5">2-acyl-glycerophospho-ethanolamine acyltransferase</fullName>
    </submittedName>
</protein>
<sequence>MRAAVKRLAARFFEGAIVTFARFVCAPRVMLDEPLDAGPSRVFIANHGSNADTILIWAALPPEMRRSLRPVAAADYWLTSRFRAFIGRDVFRILPVERDPEARTGDPIADMASALEAGHSLILFPEGRRNPGPERLLPFKTGIYHLSQARPGTEFVPIWIDNLNGVLPRGELVPVPLICTLRFGAALVLERDEDKAAFLARAEAAVLALAPDAPAEDTPQEVAHGA</sequence>
<keyword evidence="3 5" id="KW-0012">Acyltransferase</keyword>
<dbReference type="InterPro" id="IPR002123">
    <property type="entry name" value="Plipid/glycerol_acylTrfase"/>
</dbReference>
<dbReference type="PANTHER" id="PTHR10434:SF11">
    <property type="entry name" value="1-ACYL-SN-GLYCEROL-3-PHOSPHATE ACYLTRANSFERASE"/>
    <property type="match status" value="1"/>
</dbReference>
<comment type="caution">
    <text evidence="5">The sequence shown here is derived from an EMBL/GenBank/DDBJ whole genome shotgun (WGS) entry which is preliminary data.</text>
</comment>
<dbReference type="EMBL" id="JYFE01000028">
    <property type="protein sequence ID" value="KIT16634.1"/>
    <property type="molecule type" value="Genomic_DNA"/>
</dbReference>
<reference evidence="5 6" key="1">
    <citation type="submission" date="2015-02" db="EMBL/GenBank/DDBJ databases">
        <title>Genome Sequence of Jannaschia aquimarina DSM28248, a member of the Roseobacter clade.</title>
        <authorList>
            <person name="Voget S."/>
            <person name="Daniel R."/>
        </authorList>
    </citation>
    <scope>NUCLEOTIDE SEQUENCE [LARGE SCALE GENOMIC DNA]</scope>
    <source>
        <strain evidence="5 6">GSW-M26</strain>
    </source>
</reference>